<organism evidence="1 2">
    <name type="scientific">Castilleja foliolosa</name>
    <dbReference type="NCBI Taxonomy" id="1961234"/>
    <lineage>
        <taxon>Eukaryota</taxon>
        <taxon>Viridiplantae</taxon>
        <taxon>Streptophyta</taxon>
        <taxon>Embryophyta</taxon>
        <taxon>Tracheophyta</taxon>
        <taxon>Spermatophyta</taxon>
        <taxon>Magnoliopsida</taxon>
        <taxon>eudicotyledons</taxon>
        <taxon>Gunneridae</taxon>
        <taxon>Pentapetalae</taxon>
        <taxon>asterids</taxon>
        <taxon>lamiids</taxon>
        <taxon>Lamiales</taxon>
        <taxon>Orobanchaceae</taxon>
        <taxon>Pedicularideae</taxon>
        <taxon>Castillejinae</taxon>
        <taxon>Castilleja</taxon>
    </lineage>
</organism>
<proteinExistence type="predicted"/>
<dbReference type="AlphaFoldDB" id="A0ABD3D725"/>
<accession>A0ABD3D725</accession>
<reference evidence="2" key="1">
    <citation type="journal article" date="2024" name="IScience">
        <title>Strigolactones Initiate the Formation of Haustorium-like Structures in Castilleja.</title>
        <authorList>
            <person name="Buerger M."/>
            <person name="Peterson D."/>
            <person name="Chory J."/>
        </authorList>
    </citation>
    <scope>NUCLEOTIDE SEQUENCE [LARGE SCALE GENOMIC DNA]</scope>
</reference>
<protein>
    <submittedName>
        <fullName evidence="1">Uncharacterized protein</fullName>
    </submittedName>
</protein>
<evidence type="ECO:0000313" key="2">
    <source>
        <dbReference type="Proteomes" id="UP001632038"/>
    </source>
</evidence>
<dbReference type="Proteomes" id="UP001632038">
    <property type="component" value="Unassembled WGS sequence"/>
</dbReference>
<keyword evidence="2" id="KW-1185">Reference proteome</keyword>
<dbReference type="EMBL" id="JAVIJP010000026">
    <property type="protein sequence ID" value="KAL3637099.1"/>
    <property type="molecule type" value="Genomic_DNA"/>
</dbReference>
<evidence type="ECO:0000313" key="1">
    <source>
        <dbReference type="EMBL" id="KAL3637099.1"/>
    </source>
</evidence>
<comment type="caution">
    <text evidence="1">The sequence shown here is derived from an EMBL/GenBank/DDBJ whole genome shotgun (WGS) entry which is preliminary data.</text>
</comment>
<name>A0ABD3D725_9LAMI</name>
<sequence>MDEQKIKSSEMRVSGGVNLPGLSYNYNQENKGFAAMTSNNNYNNDNYNYNTSMWQNQQSDKQRMETNMSYMASNFCQPQSFQNQFVEQVPERQHIYQFPMQFNPYPSTLRQHLQVQQFILDLFLK</sequence>
<gene>
    <name evidence="1" type="ORF">CASFOL_019398</name>
</gene>